<organism evidence="2 3">
    <name type="scientific">Nitrosospira multiformis</name>
    <dbReference type="NCBI Taxonomy" id="1231"/>
    <lineage>
        <taxon>Bacteria</taxon>
        <taxon>Pseudomonadati</taxon>
        <taxon>Pseudomonadota</taxon>
        <taxon>Betaproteobacteria</taxon>
        <taxon>Nitrosomonadales</taxon>
        <taxon>Nitrosomonadaceae</taxon>
        <taxon>Nitrosospira</taxon>
    </lineage>
</organism>
<gene>
    <name evidence="2" type="ORF">SAMN05216417_107160</name>
</gene>
<proteinExistence type="predicted"/>
<reference evidence="2 3" key="1">
    <citation type="submission" date="2016-10" db="EMBL/GenBank/DDBJ databases">
        <authorList>
            <person name="de Groot N.N."/>
        </authorList>
    </citation>
    <scope>NUCLEOTIDE SEQUENCE [LARGE SCALE GENOMIC DNA]</scope>
    <source>
        <strain evidence="2 3">Nl14</strain>
    </source>
</reference>
<sequence>MSNNPPATKSLDETWLTIKLLAKAEPAFTESAIRYHVFNAAPRKTSKGVIPGNGLAPHIRRLGSKVLINHGGFLDWIEGDAHQISVSAQQSIRNITSPRQPTRKASAIAPEGKEDALKKPSSRSEPPIDPIPVSEPYRKTSSRRQR</sequence>
<feature type="region of interest" description="Disordered" evidence="1">
    <location>
        <begin position="91"/>
        <end position="146"/>
    </location>
</feature>
<dbReference type="Proteomes" id="UP000182649">
    <property type="component" value="Unassembled WGS sequence"/>
</dbReference>
<feature type="compositionally biased region" description="Polar residues" evidence="1">
    <location>
        <begin position="91"/>
        <end position="100"/>
    </location>
</feature>
<evidence type="ECO:0000256" key="1">
    <source>
        <dbReference type="SAM" id="MobiDB-lite"/>
    </source>
</evidence>
<dbReference type="OrthoDB" id="8550105at2"/>
<name>A0A1I7H8U8_9PROT</name>
<dbReference type="RefSeq" id="WP_074974740.1">
    <property type="nucleotide sequence ID" value="NZ_FPBZ01000007.1"/>
</dbReference>
<accession>A0A1I7H8U8</accession>
<evidence type="ECO:0000313" key="2">
    <source>
        <dbReference type="EMBL" id="SFU57070.1"/>
    </source>
</evidence>
<dbReference type="AlphaFoldDB" id="A0A1I7H8U8"/>
<evidence type="ECO:0000313" key="3">
    <source>
        <dbReference type="Proteomes" id="UP000182649"/>
    </source>
</evidence>
<protein>
    <submittedName>
        <fullName evidence="2">Uncharacterized protein</fullName>
    </submittedName>
</protein>
<dbReference type="EMBL" id="FPBZ01000007">
    <property type="protein sequence ID" value="SFU57070.1"/>
    <property type="molecule type" value="Genomic_DNA"/>
</dbReference>